<dbReference type="Gene3D" id="3.60.15.10">
    <property type="entry name" value="Ribonuclease Z/Hydroxyacylglutathione hydrolase-like"/>
    <property type="match status" value="1"/>
</dbReference>
<accession>A0A1F4U2M2</accession>
<dbReference type="EMBL" id="MEUM01000150">
    <property type="protein sequence ID" value="OGC39119.1"/>
    <property type="molecule type" value="Genomic_DNA"/>
</dbReference>
<evidence type="ECO:0000313" key="2">
    <source>
        <dbReference type="EMBL" id="OGC39119.1"/>
    </source>
</evidence>
<dbReference type="SUPFAM" id="SSF56281">
    <property type="entry name" value="Metallo-hydrolase/oxidoreductase"/>
    <property type="match status" value="1"/>
</dbReference>
<proteinExistence type="predicted"/>
<organism evidence="2 3">
    <name type="scientific">candidate division WOR-3 bacterium RBG_13_43_14</name>
    <dbReference type="NCBI Taxonomy" id="1802590"/>
    <lineage>
        <taxon>Bacteria</taxon>
        <taxon>Bacteria division WOR-3</taxon>
    </lineage>
</organism>
<dbReference type="CDD" id="cd07715">
    <property type="entry name" value="TaR3-like_MBL-fold"/>
    <property type="match status" value="1"/>
</dbReference>
<dbReference type="PANTHER" id="PTHR42663:SF4">
    <property type="entry name" value="SLL1036 PROTEIN"/>
    <property type="match status" value="1"/>
</dbReference>
<feature type="domain" description="Metallo-beta-lactamase" evidence="1">
    <location>
        <begin position="39"/>
        <end position="236"/>
    </location>
</feature>
<comment type="caution">
    <text evidence="2">The sequence shown here is derived from an EMBL/GenBank/DDBJ whole genome shotgun (WGS) entry which is preliminary data.</text>
</comment>
<evidence type="ECO:0000313" key="3">
    <source>
        <dbReference type="Proteomes" id="UP000177025"/>
    </source>
</evidence>
<name>A0A1F4U2M2_UNCW3</name>
<dbReference type="Proteomes" id="UP000177025">
    <property type="component" value="Unassembled WGS sequence"/>
</dbReference>
<dbReference type="InterPro" id="IPR036866">
    <property type="entry name" value="RibonucZ/Hydroxyglut_hydro"/>
</dbReference>
<dbReference type="AlphaFoldDB" id="A0A1F4U2M2"/>
<evidence type="ECO:0000259" key="1">
    <source>
        <dbReference type="Pfam" id="PF12706"/>
    </source>
</evidence>
<protein>
    <recommendedName>
        <fullName evidence="1">Metallo-beta-lactamase domain-containing protein</fullName>
    </recommendedName>
</protein>
<sequence length="272" mass="30527">MKIKFYGTRGSIAVANKDAYKYGGNTTCLYIESASGEPIVIDAGTGIRSLGMHLLEAKKEKINVLFTHYHWDHIQGFMFFAPIFLKSKIISLYGAKRKMTIKKALSYQMTRPFFPAEVSVLPANISFYVLSDGMNIGGVQINTIANNHPDFTLGLKFTENGRSFCFLTDNELMAKDANTKYKDFVKFIKGSEFFIHDAQYTDDIYEKRLGWGHSTFNQVIKLAQDAGVKKVLFTHHDHGSTDSFIDNIVNALVEKHKDLSIEAAADGKAIEL</sequence>
<reference evidence="2 3" key="1">
    <citation type="journal article" date="2016" name="Nat. Commun.">
        <title>Thousands of microbial genomes shed light on interconnected biogeochemical processes in an aquifer system.</title>
        <authorList>
            <person name="Anantharaman K."/>
            <person name="Brown C.T."/>
            <person name="Hug L.A."/>
            <person name="Sharon I."/>
            <person name="Castelle C.J."/>
            <person name="Probst A.J."/>
            <person name="Thomas B.C."/>
            <person name="Singh A."/>
            <person name="Wilkins M.J."/>
            <person name="Karaoz U."/>
            <person name="Brodie E.L."/>
            <person name="Williams K.H."/>
            <person name="Hubbard S.S."/>
            <person name="Banfield J.F."/>
        </authorList>
    </citation>
    <scope>NUCLEOTIDE SEQUENCE [LARGE SCALE GENOMIC DNA]</scope>
</reference>
<dbReference type="Pfam" id="PF12706">
    <property type="entry name" value="Lactamase_B_2"/>
    <property type="match status" value="1"/>
</dbReference>
<dbReference type="InterPro" id="IPR001279">
    <property type="entry name" value="Metallo-B-lactamas"/>
</dbReference>
<dbReference type="PANTHER" id="PTHR42663">
    <property type="entry name" value="HYDROLASE C777.06C-RELATED-RELATED"/>
    <property type="match status" value="1"/>
</dbReference>
<gene>
    <name evidence="2" type="ORF">A2Y85_02000</name>
</gene>